<keyword evidence="2" id="KW-1185">Reference proteome</keyword>
<dbReference type="AlphaFoldDB" id="A0A430B8A2"/>
<comment type="caution">
    <text evidence="1">The sequence shown here is derived from an EMBL/GenBank/DDBJ whole genome shotgun (WGS) entry which is preliminary data.</text>
</comment>
<dbReference type="GeneID" id="95580333"/>
<reference evidence="1 2" key="1">
    <citation type="submission" date="2017-05" db="EMBL/GenBank/DDBJ databases">
        <title>Vagococcus spp. assemblies.</title>
        <authorList>
            <person name="Gulvik C.A."/>
        </authorList>
    </citation>
    <scope>NUCLEOTIDE SEQUENCE [LARGE SCALE GENOMIC DNA]</scope>
    <source>
        <strain evidence="1 2">SS1714</strain>
    </source>
</reference>
<evidence type="ECO:0008006" key="3">
    <source>
        <dbReference type="Google" id="ProtNLM"/>
    </source>
</evidence>
<dbReference type="OrthoDB" id="2233009at2"/>
<evidence type="ECO:0000313" key="1">
    <source>
        <dbReference type="EMBL" id="RSU16561.1"/>
    </source>
</evidence>
<proteinExistence type="predicted"/>
<accession>A0A430B8A2</accession>
<evidence type="ECO:0000313" key="2">
    <source>
        <dbReference type="Proteomes" id="UP000288028"/>
    </source>
</evidence>
<name>A0A430B8A2_9ENTE</name>
<sequence length="198" mass="22833">MLVSKKKYQHLQMMKNKDEIEYRCIISEMRQAAREERELVAKELVEDEALLKLNEDLECNDLCVLGIERNEIGDFVAVTIKRNDKLSIISLFSLKNNNKEDLCARPSVEVTSNLLNRELKIEDTHLIEILDRNGSGNGTILLDYLKKEAKRNRFISINGSLGNVNQKNYNDVEKFYENNDFDVSLSKDQTSGSIKFIL</sequence>
<dbReference type="RefSeq" id="WP_126791883.1">
    <property type="nucleotide sequence ID" value="NZ_CP060720.1"/>
</dbReference>
<gene>
    <name evidence="1" type="ORF">CBF28_03270</name>
</gene>
<dbReference type="EMBL" id="NGKB01000002">
    <property type="protein sequence ID" value="RSU16561.1"/>
    <property type="molecule type" value="Genomic_DNA"/>
</dbReference>
<dbReference type="Proteomes" id="UP000288028">
    <property type="component" value="Unassembled WGS sequence"/>
</dbReference>
<organism evidence="1 2">
    <name type="scientific">Vagococcus carniphilus</name>
    <dbReference type="NCBI Taxonomy" id="218144"/>
    <lineage>
        <taxon>Bacteria</taxon>
        <taxon>Bacillati</taxon>
        <taxon>Bacillota</taxon>
        <taxon>Bacilli</taxon>
        <taxon>Lactobacillales</taxon>
        <taxon>Enterococcaceae</taxon>
        <taxon>Vagococcus</taxon>
    </lineage>
</organism>
<protein>
    <recommendedName>
        <fullName evidence="3">N-acetyltransferase domain-containing protein</fullName>
    </recommendedName>
</protein>